<sequence>MKIFSSQGQIDFSLVHKITKKPKLFTKDDGNFWQDPYISEHLLFAHLDDDSDEGSRKYDTIIQTVHWLCEYLNLPEESKLLDLGCGSGLYSENFYSQGFDITGIDISQNSIDYAMCQATDSGYKIDYICQNYLEMDYESTFDVITLIYGDLCVLSHSDRDLLLQKVKKALKPNGYLIFDVFTKHYFKNDGDNQSWYISDKDGFWSEEEHLLLESHFKYKKDKVRLDKFTLIKKDGEIKTHHIWKHYFSLKRAIQMMEEYGFTVKDYWSNLTGKPYEVSSPWIGMVAQKSSDRK</sequence>
<dbReference type="AlphaFoldDB" id="A0A434AVR1"/>
<dbReference type="EMBL" id="RJJX01000007">
    <property type="protein sequence ID" value="RUT78586.1"/>
    <property type="molecule type" value="Genomic_DNA"/>
</dbReference>
<gene>
    <name evidence="3" type="ORF">DLK05_07030</name>
</gene>
<evidence type="ECO:0000313" key="3">
    <source>
        <dbReference type="EMBL" id="RUT78586.1"/>
    </source>
</evidence>
<dbReference type="OrthoDB" id="9811589at2"/>
<dbReference type="GO" id="GO:0008168">
    <property type="term" value="F:methyltransferase activity"/>
    <property type="evidence" value="ECO:0007669"/>
    <property type="project" value="UniProtKB-KW"/>
</dbReference>
<dbReference type="GO" id="GO:0032259">
    <property type="term" value="P:methylation"/>
    <property type="evidence" value="ECO:0007669"/>
    <property type="project" value="UniProtKB-KW"/>
</dbReference>
<evidence type="ECO:0000313" key="4">
    <source>
        <dbReference type="Proteomes" id="UP000282985"/>
    </source>
</evidence>
<reference evidence="3 4" key="1">
    <citation type="submission" date="2018-11" db="EMBL/GenBank/DDBJ databases">
        <title>Parancylomarina longa gen. nov., sp. nov., isolated from sediments of southern Okinawa.</title>
        <authorList>
            <person name="Fu T."/>
        </authorList>
    </citation>
    <scope>NUCLEOTIDE SEQUENCE [LARGE SCALE GENOMIC DNA]</scope>
    <source>
        <strain evidence="3 4">T3-2 S1-C</strain>
    </source>
</reference>
<dbReference type="InterPro" id="IPR029063">
    <property type="entry name" value="SAM-dependent_MTases_sf"/>
</dbReference>
<dbReference type="SUPFAM" id="SSF53335">
    <property type="entry name" value="S-adenosyl-L-methionine-dependent methyltransferases"/>
    <property type="match status" value="1"/>
</dbReference>
<dbReference type="Proteomes" id="UP000282985">
    <property type="component" value="Unassembled WGS sequence"/>
</dbReference>
<dbReference type="Gene3D" id="2.20.25.110">
    <property type="entry name" value="S-adenosyl-L-methionine-dependent methyltransferases"/>
    <property type="match status" value="1"/>
</dbReference>
<name>A0A434AVR1_9BACT</name>
<dbReference type="Gene3D" id="3.40.50.150">
    <property type="entry name" value="Vaccinia Virus protein VP39"/>
    <property type="match status" value="1"/>
</dbReference>
<proteinExistence type="predicted"/>
<evidence type="ECO:0000256" key="1">
    <source>
        <dbReference type="ARBA" id="ARBA00022679"/>
    </source>
</evidence>
<comment type="caution">
    <text evidence="3">The sequence shown here is derived from an EMBL/GenBank/DDBJ whole genome shotgun (WGS) entry which is preliminary data.</text>
</comment>
<dbReference type="Pfam" id="PF13649">
    <property type="entry name" value="Methyltransf_25"/>
    <property type="match status" value="1"/>
</dbReference>
<keyword evidence="3" id="KW-0489">Methyltransferase</keyword>
<evidence type="ECO:0000259" key="2">
    <source>
        <dbReference type="Pfam" id="PF13649"/>
    </source>
</evidence>
<accession>A0A434AVR1</accession>
<keyword evidence="1 3" id="KW-0808">Transferase</keyword>
<dbReference type="InterPro" id="IPR041698">
    <property type="entry name" value="Methyltransf_25"/>
</dbReference>
<dbReference type="PANTHER" id="PTHR43861">
    <property type="entry name" value="TRANS-ACONITATE 2-METHYLTRANSFERASE-RELATED"/>
    <property type="match status" value="1"/>
</dbReference>
<protein>
    <submittedName>
        <fullName evidence="3">Class I SAM-dependent methyltransferase</fullName>
    </submittedName>
</protein>
<dbReference type="RefSeq" id="WP_127343284.1">
    <property type="nucleotide sequence ID" value="NZ_RJJX01000007.1"/>
</dbReference>
<dbReference type="CDD" id="cd02440">
    <property type="entry name" value="AdoMet_MTases"/>
    <property type="match status" value="1"/>
</dbReference>
<organism evidence="3 4">
    <name type="scientific">Ancylomarina longa</name>
    <dbReference type="NCBI Taxonomy" id="2487017"/>
    <lineage>
        <taxon>Bacteria</taxon>
        <taxon>Pseudomonadati</taxon>
        <taxon>Bacteroidota</taxon>
        <taxon>Bacteroidia</taxon>
        <taxon>Marinilabiliales</taxon>
        <taxon>Marinifilaceae</taxon>
        <taxon>Ancylomarina</taxon>
    </lineage>
</organism>
<keyword evidence="4" id="KW-1185">Reference proteome</keyword>
<feature type="domain" description="Methyltransferase" evidence="2">
    <location>
        <begin position="81"/>
        <end position="174"/>
    </location>
</feature>